<evidence type="ECO:0000256" key="1">
    <source>
        <dbReference type="SAM" id="SignalP"/>
    </source>
</evidence>
<dbReference type="SUPFAM" id="SSF143456">
    <property type="entry name" value="VC0467-like"/>
    <property type="match status" value="1"/>
</dbReference>
<dbReference type="AlphaFoldDB" id="A0AAD7UNG3"/>
<reference evidence="2" key="1">
    <citation type="submission" date="2023-01" db="EMBL/GenBank/DDBJ databases">
        <title>Metagenome sequencing of chrysophaentin producing Chrysophaeum taylorii.</title>
        <authorList>
            <person name="Davison J."/>
            <person name="Bewley C."/>
        </authorList>
    </citation>
    <scope>NUCLEOTIDE SEQUENCE</scope>
    <source>
        <strain evidence="2">NIES-1699</strain>
    </source>
</reference>
<gene>
    <name evidence="2" type="ORF">CTAYLR_006490</name>
</gene>
<dbReference type="Gene3D" id="3.40.1740.10">
    <property type="entry name" value="VC0467-like"/>
    <property type="match status" value="1"/>
</dbReference>
<keyword evidence="1" id="KW-0732">Signal</keyword>
<organism evidence="2 3">
    <name type="scientific">Chrysophaeum taylorii</name>
    <dbReference type="NCBI Taxonomy" id="2483200"/>
    <lineage>
        <taxon>Eukaryota</taxon>
        <taxon>Sar</taxon>
        <taxon>Stramenopiles</taxon>
        <taxon>Ochrophyta</taxon>
        <taxon>Pelagophyceae</taxon>
        <taxon>Pelagomonadales</taxon>
        <taxon>Pelagomonadaceae</taxon>
        <taxon>Chrysophaeum</taxon>
    </lineage>
</organism>
<evidence type="ECO:0000313" key="3">
    <source>
        <dbReference type="Proteomes" id="UP001230188"/>
    </source>
</evidence>
<dbReference type="EMBL" id="JAQMWT010000076">
    <property type="protein sequence ID" value="KAJ8611396.1"/>
    <property type="molecule type" value="Genomic_DNA"/>
</dbReference>
<dbReference type="InterPro" id="IPR003774">
    <property type="entry name" value="AlgH-like"/>
</dbReference>
<protein>
    <submittedName>
        <fullName evidence="2">Uncharacterized protein</fullName>
    </submittedName>
</protein>
<feature type="chain" id="PRO_5041970367" evidence="1">
    <location>
        <begin position="18"/>
        <end position="592"/>
    </location>
</feature>
<dbReference type="PANTHER" id="PTHR31984">
    <property type="entry name" value="TRANSPORTER, PUTATIVE (DUF179)-RELATED"/>
    <property type="match status" value="1"/>
</dbReference>
<dbReference type="Proteomes" id="UP001230188">
    <property type="component" value="Unassembled WGS sequence"/>
</dbReference>
<evidence type="ECO:0000313" key="2">
    <source>
        <dbReference type="EMBL" id="KAJ8611396.1"/>
    </source>
</evidence>
<dbReference type="Pfam" id="PF02622">
    <property type="entry name" value="DUF179"/>
    <property type="match status" value="1"/>
</dbReference>
<comment type="caution">
    <text evidence="2">The sequence shown here is derived from an EMBL/GenBank/DDBJ whole genome shotgun (WGS) entry which is preliminary data.</text>
</comment>
<proteinExistence type="predicted"/>
<sequence>MGGVFRCLAFFIVVVDAWVAQPWIRQSLRAQNHKRDHLEKEEDDAPPEVAGDVRDFRARLISRSRCGGLLEDSEECEAADQESWAYETPLIEQGSVLLGGTRQDFGFALRQQYFHKCVVVIVQHDANFTKGVIVNRPSQRTLDGWTVWLGGDVREGGVFAAPRAARRDGAKLDVECLTALDMGEEGSTVVKGVSRCSFDTAKRLVADGKASQSDFWVFCGYAGWAPGQLEGELQKESWFVAAADGGSLVKELLKTRDIAESQQDGVATWESLMRRIGRDDEIEKAAGTLDDEMLRAWVDVRLSSSKIDAAAFSKNAVERRRADEALRRLAGPPGEPVARGALVSGVAVGPDFVLDRQFLHKSLAIVVASSNDLVVAATLNRPTKRAVALELGPNRRVARRAVAFGGELAARGAPGGIVWLKLGPLCTSTPGERLDGPLAEKQDRLESSVPLRKRLDRRVRVCDARDVSKALASGDCAVTDLLAVCGVTAWHRDEFVRLLGTGALVPLEHDRFPWRQVFGIHDHRFDDQKETAEITLDDGLDVWQTALDLATPVDVQLPPGETPFEEDKDAKAKNDHLADQALLAFRDFFLES</sequence>
<keyword evidence="3" id="KW-1185">Reference proteome</keyword>
<feature type="signal peptide" evidence="1">
    <location>
        <begin position="1"/>
        <end position="17"/>
    </location>
</feature>
<name>A0AAD7UNG3_9STRA</name>
<accession>A0AAD7UNG3</accession>
<dbReference type="PANTHER" id="PTHR31984:SF17">
    <property type="entry name" value="TRANSCRIPTIONAL REGULATOR"/>
    <property type="match status" value="1"/>
</dbReference>